<dbReference type="EMBL" id="RKLY01000049">
    <property type="protein sequence ID" value="TGD21005.1"/>
    <property type="molecule type" value="Genomic_DNA"/>
</dbReference>
<keyword evidence="1 2" id="KW-0238">DNA-binding</keyword>
<dbReference type="SUPFAM" id="SSF46689">
    <property type="entry name" value="Homeodomain-like"/>
    <property type="match status" value="1"/>
</dbReference>
<dbReference type="InterPro" id="IPR050624">
    <property type="entry name" value="HTH-type_Tx_Regulator"/>
</dbReference>
<feature type="domain" description="HTH tetR-type" evidence="3">
    <location>
        <begin position="14"/>
        <end position="74"/>
    </location>
</feature>
<gene>
    <name evidence="4" type="ORF">EGT49_12150</name>
</gene>
<organism evidence="4 5">
    <name type="scientific">Companilactobacillus suantsaicola</name>
    <dbReference type="NCBI Taxonomy" id="2487723"/>
    <lineage>
        <taxon>Bacteria</taxon>
        <taxon>Bacillati</taxon>
        <taxon>Bacillota</taxon>
        <taxon>Bacilli</taxon>
        <taxon>Lactobacillales</taxon>
        <taxon>Lactobacillaceae</taxon>
        <taxon>Companilactobacillus</taxon>
    </lineage>
</organism>
<name>A0A4Z0JDX9_9LACO</name>
<dbReference type="PANTHER" id="PTHR43479:SF7">
    <property type="entry name" value="TETR-FAMILY TRANSCRIPTIONAL REGULATOR"/>
    <property type="match status" value="1"/>
</dbReference>
<dbReference type="Proteomes" id="UP000298021">
    <property type="component" value="Unassembled WGS sequence"/>
</dbReference>
<keyword evidence="5" id="KW-1185">Reference proteome</keyword>
<evidence type="ECO:0000313" key="4">
    <source>
        <dbReference type="EMBL" id="TGD21005.1"/>
    </source>
</evidence>
<dbReference type="PROSITE" id="PS50977">
    <property type="entry name" value="HTH_TETR_2"/>
    <property type="match status" value="1"/>
</dbReference>
<dbReference type="AlphaFoldDB" id="A0A4Z0JDX9"/>
<sequence length="192" mass="22423">MKYDPNKKQSRGIERTQRAFAAAMFNSLAEKPFDKITVNALCKRADYPRATFYNYFDDKFDLLDFCWYKIAQDINIEIPNPNIDKSTIIQNFAQIYKLFDQYHILFQNIIDNNPIDSQLVNHFIHYFTEVIYESIKCNLNLKAIKAPAELVAQHCSTTIIEVLKWIFLGKHDVSLEDAEEYLNELLSGPVQV</sequence>
<evidence type="ECO:0000256" key="1">
    <source>
        <dbReference type="ARBA" id="ARBA00023125"/>
    </source>
</evidence>
<dbReference type="OrthoDB" id="9810250at2"/>
<accession>A0A4Z0JDX9</accession>
<evidence type="ECO:0000259" key="3">
    <source>
        <dbReference type="PROSITE" id="PS50977"/>
    </source>
</evidence>
<dbReference type="InterPro" id="IPR001647">
    <property type="entry name" value="HTH_TetR"/>
</dbReference>
<evidence type="ECO:0000256" key="2">
    <source>
        <dbReference type="PROSITE-ProRule" id="PRU00335"/>
    </source>
</evidence>
<dbReference type="Pfam" id="PF00440">
    <property type="entry name" value="TetR_N"/>
    <property type="match status" value="1"/>
</dbReference>
<comment type="caution">
    <text evidence="4">The sequence shown here is derived from an EMBL/GenBank/DDBJ whole genome shotgun (WGS) entry which is preliminary data.</text>
</comment>
<dbReference type="RefSeq" id="WP_135374618.1">
    <property type="nucleotide sequence ID" value="NZ_RKLY01000049.1"/>
</dbReference>
<evidence type="ECO:0000313" key="5">
    <source>
        <dbReference type="Proteomes" id="UP000298021"/>
    </source>
</evidence>
<dbReference type="GO" id="GO:0003677">
    <property type="term" value="F:DNA binding"/>
    <property type="evidence" value="ECO:0007669"/>
    <property type="project" value="UniProtKB-UniRule"/>
</dbReference>
<dbReference type="PANTHER" id="PTHR43479">
    <property type="entry name" value="ACREF/ENVCD OPERON REPRESSOR-RELATED"/>
    <property type="match status" value="1"/>
</dbReference>
<dbReference type="InterPro" id="IPR009057">
    <property type="entry name" value="Homeodomain-like_sf"/>
</dbReference>
<proteinExistence type="predicted"/>
<feature type="DNA-binding region" description="H-T-H motif" evidence="2">
    <location>
        <begin position="37"/>
        <end position="56"/>
    </location>
</feature>
<reference evidence="4 5" key="1">
    <citation type="submission" date="2018-10" db="EMBL/GenBank/DDBJ databases">
        <title>Lactobacillus sp. R7 and Lactobacillus sp. R19 isolated from fermented mustard green product of Taiwan.</title>
        <authorList>
            <person name="Lin S.-T."/>
        </authorList>
    </citation>
    <scope>NUCLEOTIDE SEQUENCE [LARGE SCALE GENOMIC DNA]</scope>
    <source>
        <strain evidence="4 5">BCRC 81127</strain>
    </source>
</reference>
<dbReference type="Gene3D" id="1.10.357.10">
    <property type="entry name" value="Tetracycline Repressor, domain 2"/>
    <property type="match status" value="1"/>
</dbReference>
<protein>
    <submittedName>
        <fullName evidence="4">TetR family transcriptional regulator</fullName>
    </submittedName>
</protein>